<dbReference type="EMBL" id="BSXS01007923">
    <property type="protein sequence ID" value="GME90819.1"/>
    <property type="molecule type" value="Genomic_DNA"/>
</dbReference>
<gene>
    <name evidence="1" type="ORF">Amon02_000878300</name>
</gene>
<organism evidence="1 2">
    <name type="scientific">Ambrosiozyma monospora</name>
    <name type="common">Yeast</name>
    <name type="synonym">Endomycopsis monosporus</name>
    <dbReference type="NCBI Taxonomy" id="43982"/>
    <lineage>
        <taxon>Eukaryota</taxon>
        <taxon>Fungi</taxon>
        <taxon>Dikarya</taxon>
        <taxon>Ascomycota</taxon>
        <taxon>Saccharomycotina</taxon>
        <taxon>Pichiomycetes</taxon>
        <taxon>Pichiales</taxon>
        <taxon>Pichiaceae</taxon>
        <taxon>Ambrosiozyma</taxon>
    </lineage>
</organism>
<dbReference type="Proteomes" id="UP001165064">
    <property type="component" value="Unassembled WGS sequence"/>
</dbReference>
<comment type="caution">
    <text evidence="1">The sequence shown here is derived from an EMBL/GenBank/DDBJ whole genome shotgun (WGS) entry which is preliminary data.</text>
</comment>
<protein>
    <submittedName>
        <fullName evidence="1">Unnamed protein product</fullName>
    </submittedName>
</protein>
<reference evidence="1" key="1">
    <citation type="submission" date="2023-04" db="EMBL/GenBank/DDBJ databases">
        <title>Ambrosiozyma monospora NBRC 10751.</title>
        <authorList>
            <person name="Ichikawa N."/>
            <person name="Sato H."/>
            <person name="Tonouchi N."/>
        </authorList>
    </citation>
    <scope>NUCLEOTIDE SEQUENCE</scope>
    <source>
        <strain evidence="1">NBRC 10751</strain>
    </source>
</reference>
<proteinExistence type="predicted"/>
<accession>A0ACB5TL93</accession>
<evidence type="ECO:0000313" key="1">
    <source>
        <dbReference type="EMBL" id="GME90819.1"/>
    </source>
</evidence>
<keyword evidence="2" id="KW-1185">Reference proteome</keyword>
<evidence type="ECO:0000313" key="2">
    <source>
        <dbReference type="Proteomes" id="UP001165064"/>
    </source>
</evidence>
<sequence length="271" mass="28224">MLLLLQTNNTCQSKRDLFLETKPYSNISNKLTSWLSVVLILFLSTADNVSQYEGSTGIILGSGDQTGSGVGNLDDRMNTDIEIKFKPFQQRSILNYDVVPPKFQIMKHFLLNSNNNSNSNNNNINKEQKDVVMLEDSNHATGGSTTGQSEELFVPFQVNPAKLISTASSTMTATQLGGLSGVNSATGLPAVSVDGSGSAGIGLGASGVGLLDKIGVRGLVNSAGGAVGIGGAVVGSGIVGVGGLGVKEEKPKVVKKFSLADYKKKSKGVAK</sequence>
<name>A0ACB5TL93_AMBMO</name>